<gene>
    <name evidence="2" type="ordered locus">Tery_2500</name>
</gene>
<evidence type="ECO:0000256" key="1">
    <source>
        <dbReference type="SAM" id="SignalP"/>
    </source>
</evidence>
<dbReference type="RefSeq" id="WP_011612071.1">
    <property type="nucleotide sequence ID" value="NC_008312.1"/>
</dbReference>
<dbReference type="STRING" id="203124.Tery_2500"/>
<dbReference type="EMBL" id="CP000393">
    <property type="protein sequence ID" value="ABG51707.1"/>
    <property type="molecule type" value="Genomic_DNA"/>
</dbReference>
<dbReference type="OrthoDB" id="9767597at2"/>
<feature type="signal peptide" evidence="1">
    <location>
        <begin position="1"/>
        <end position="24"/>
    </location>
</feature>
<name>Q111W7_TRIEI</name>
<sequence>MVNSKNWHSGTSLLLTLGMTLATATPGLMSKQAMAQFNGPRQYPGYQQRQYPGYQQRRYPGYQHRRYPGNPRGPLSVARIRAGKLIPIEYKEAEKVVITPDESMRLRLRVTKDIRDAQGRVVIPFGGEIEGELRPVSNGTQFFAEQLIIGDRRRFPINAVSQVITETEEITKGASAGDILKGAAVGGGAAALLSAVLGDRVLATERILIGAGLGALGGVLLGREEGEVVVIYPEDDLELRLRSDFALR</sequence>
<protein>
    <submittedName>
        <fullName evidence="2">Uncharacterized protein</fullName>
    </submittedName>
</protein>
<evidence type="ECO:0000313" key="2">
    <source>
        <dbReference type="EMBL" id="ABG51707.1"/>
    </source>
</evidence>
<dbReference type="KEGG" id="ter:Tery_2500"/>
<dbReference type="AlphaFoldDB" id="Q111W7"/>
<keyword evidence="1" id="KW-0732">Signal</keyword>
<feature type="chain" id="PRO_5004180004" evidence="1">
    <location>
        <begin position="25"/>
        <end position="248"/>
    </location>
</feature>
<organism evidence="2">
    <name type="scientific">Trichodesmium erythraeum (strain IMS101)</name>
    <dbReference type="NCBI Taxonomy" id="203124"/>
    <lineage>
        <taxon>Bacteria</taxon>
        <taxon>Bacillati</taxon>
        <taxon>Cyanobacteriota</taxon>
        <taxon>Cyanophyceae</taxon>
        <taxon>Oscillatoriophycideae</taxon>
        <taxon>Oscillatoriales</taxon>
        <taxon>Microcoleaceae</taxon>
        <taxon>Trichodesmium</taxon>
    </lineage>
</organism>
<reference evidence="2" key="1">
    <citation type="submission" date="2006-06" db="EMBL/GenBank/DDBJ databases">
        <title>Complete sequence of Trichodesmium erythraeum IMS101.</title>
        <authorList>
            <consortium name="US DOE Joint Genome Institute"/>
            <person name="Copeland A."/>
            <person name="Lucas S."/>
            <person name="Lapidus A."/>
            <person name="Barry K."/>
            <person name="Detter J.C."/>
            <person name="Glavina del Rio T."/>
            <person name="Hammon N."/>
            <person name="Israni S."/>
            <person name="Dalin E."/>
            <person name="Tice H."/>
            <person name="Pitluck S."/>
            <person name="Kiss H."/>
            <person name="Munk A.C."/>
            <person name="Brettin T."/>
            <person name="Bruce D."/>
            <person name="Han C."/>
            <person name="Tapia R."/>
            <person name="Gilna P."/>
            <person name="Schmutz J."/>
            <person name="Larimer F."/>
            <person name="Land M."/>
            <person name="Hauser L."/>
            <person name="Kyrpides N."/>
            <person name="Kim E."/>
            <person name="Richardson P."/>
        </authorList>
    </citation>
    <scope>NUCLEOTIDE SEQUENCE [LARGE SCALE GENOMIC DNA]</scope>
    <source>
        <strain evidence="2">IMS101</strain>
    </source>
</reference>
<dbReference type="HOGENOM" id="CLU_069770_0_0_3"/>
<proteinExistence type="predicted"/>
<accession>Q111W7</accession>
<dbReference type="eggNOG" id="COG2948">
    <property type="taxonomic scope" value="Bacteria"/>
</dbReference>